<reference evidence="2" key="2">
    <citation type="submission" date="2022-11" db="EMBL/GenBank/DDBJ databases">
        <title>complete genomes of mycoplasma synoviae ZX313 strain and SD2 strain.</title>
        <authorList>
            <person name="Zhong Q."/>
        </authorList>
    </citation>
    <scope>NUCLEOTIDE SEQUENCE</scope>
    <source>
        <strain evidence="2">SD2</strain>
    </source>
</reference>
<feature type="transmembrane region" description="Helical" evidence="1">
    <location>
        <begin position="105"/>
        <end position="124"/>
    </location>
</feature>
<feature type="transmembrane region" description="Helical" evidence="1">
    <location>
        <begin position="170"/>
        <end position="190"/>
    </location>
</feature>
<evidence type="ECO:0000313" key="2">
    <source>
        <dbReference type="EMBL" id="UZW64188.1"/>
    </source>
</evidence>
<name>A0AAX3EZM2_MYCSY</name>
<feature type="transmembrane region" description="Helical" evidence="1">
    <location>
        <begin position="241"/>
        <end position="266"/>
    </location>
</feature>
<proteinExistence type="predicted"/>
<keyword evidence="1" id="KW-0812">Transmembrane</keyword>
<feature type="transmembrane region" description="Helical" evidence="1">
    <location>
        <begin position="81"/>
        <end position="98"/>
    </location>
</feature>
<dbReference type="GeneID" id="93530199"/>
<dbReference type="NCBIfam" id="NF046009">
    <property type="entry name" value="MAGa3780_fam"/>
    <property type="match status" value="1"/>
</dbReference>
<keyword evidence="1" id="KW-0472">Membrane</keyword>
<dbReference type="EMBL" id="CP107525">
    <property type="protein sequence ID" value="UZW64188.1"/>
    <property type="molecule type" value="Genomic_DNA"/>
</dbReference>
<evidence type="ECO:0000313" key="3">
    <source>
        <dbReference type="Proteomes" id="UP001164481"/>
    </source>
</evidence>
<dbReference type="Proteomes" id="UP001164481">
    <property type="component" value="Chromosome"/>
</dbReference>
<organism evidence="2 3">
    <name type="scientific">Mycoplasmopsis synoviae</name>
    <name type="common">Mycoplasma synoviae</name>
    <dbReference type="NCBI Taxonomy" id="2109"/>
    <lineage>
        <taxon>Bacteria</taxon>
        <taxon>Bacillati</taxon>
        <taxon>Mycoplasmatota</taxon>
        <taxon>Mycoplasmoidales</taxon>
        <taxon>Metamycoplasmataceae</taxon>
        <taxon>Mycoplasmopsis</taxon>
    </lineage>
</organism>
<feature type="transmembrane region" description="Helical" evidence="1">
    <location>
        <begin position="136"/>
        <end position="158"/>
    </location>
</feature>
<evidence type="ECO:0000256" key="1">
    <source>
        <dbReference type="SAM" id="Phobius"/>
    </source>
</evidence>
<protein>
    <submittedName>
        <fullName evidence="2">Uncharacterized protein</fullName>
    </submittedName>
</protein>
<dbReference type="AlphaFoldDB" id="A0AAX3EZM2"/>
<reference evidence="2" key="1">
    <citation type="submission" date="2022-10" db="EMBL/GenBank/DDBJ databases">
        <authorList>
            <person name="Wei X."/>
        </authorList>
    </citation>
    <scope>NUCLEOTIDE SEQUENCE</scope>
    <source>
        <strain evidence="2">SD2</strain>
    </source>
</reference>
<accession>A0AAX3EZM2</accession>
<feature type="transmembrane region" description="Helical" evidence="1">
    <location>
        <begin position="16"/>
        <end position="38"/>
    </location>
</feature>
<keyword evidence="1" id="KW-1133">Transmembrane helix</keyword>
<gene>
    <name evidence="2" type="ORF">OIE46_02255</name>
</gene>
<sequence length="284" mass="32341">MTNHFPFFQWKKYRKISLFAGILILLIALFVTLSNWVLDVRGLNNSLSKLSASARQEIIYADAAPSVLATLWKNTLTFTHMSNYALGIIWILFALYPTKWHSQRAAYLITVYITITFLVYWGLIFPQIFKGGIGPFKTFLTTLVHAINPIIGFSLITYNRKRITISKGTFFGLIPIMVIYYGFALVSFLIGQNTADNFAGLKKSPDSDVLINHQNGQKLVDNVIYEFLNILHPFFYQGDNLAIVVAINFGLVVGGILFTLLLGFIWKVSLRLKWDRENKAHLVY</sequence>
<dbReference type="RefSeq" id="WP_020003257.1">
    <property type="nucleotide sequence ID" value="NZ_CP034544.1"/>
</dbReference>